<proteinExistence type="predicted"/>
<accession>A0A7K5DUV2</accession>
<dbReference type="Pfam" id="PF00078">
    <property type="entry name" value="RVT_1"/>
    <property type="match status" value="1"/>
</dbReference>
<comment type="caution">
    <text evidence="8">The sequence shown here is derived from an EMBL/GenBank/DDBJ whole genome shotgun (WGS) entry which is preliminary data.</text>
</comment>
<dbReference type="InterPro" id="IPR012337">
    <property type="entry name" value="RNaseH-like_sf"/>
</dbReference>
<keyword evidence="1" id="KW-0808">Transferase</keyword>
<name>A0A7K5DUV2_POLCE</name>
<evidence type="ECO:0000256" key="5">
    <source>
        <dbReference type="ARBA" id="ARBA00022801"/>
    </source>
</evidence>
<keyword evidence="4" id="KW-0255">Endonuclease</keyword>
<feature type="non-terminal residue" evidence="8">
    <location>
        <position position="1"/>
    </location>
</feature>
<keyword evidence="9" id="KW-1185">Reference proteome</keyword>
<dbReference type="GO" id="GO:0003964">
    <property type="term" value="F:RNA-directed DNA polymerase activity"/>
    <property type="evidence" value="ECO:0007669"/>
    <property type="project" value="UniProtKB-KW"/>
</dbReference>
<dbReference type="Proteomes" id="UP000573697">
    <property type="component" value="Unassembled WGS sequence"/>
</dbReference>
<dbReference type="InterPro" id="IPR036397">
    <property type="entry name" value="RNaseH_sf"/>
</dbReference>
<sequence length="375" mass="42912">NWLTDSPVWVDQWMLNKQKLKALTELVEEQLAKGNIEETNSPWNSPVFVIKKTEKDKWRLLHNLRKIIEVIEDMGPLQLGMPLPTMLPQNWNLAAVDIKDCFFQIPLHPVDAQRFAFSVPSIKREAPMKRYHWKILPQGMKNSPTICQCLIIAWVFLGHQLSKNITRPQELMARLISKARVRMQLLAGCDFTCIHLPITLLTGKLTNETLEQLLRENERLQFALDSYTGKILIHCPGYKLFNSQFNLIPKDKQSRKPLKALTIFTDTSGRSHKSLMTWKDPQTQLWETDVEIVEGSSQIAQLAAVVRAFERFSEPINIVTDSAYAAGVVARAQNAVLKEVSNPVLFGLLSKLIYLVSHGEQPFFIMHVRSHTDLP</sequence>
<reference evidence="8 9" key="1">
    <citation type="submission" date="2019-09" db="EMBL/GenBank/DDBJ databases">
        <title>Bird 10,000 Genomes (B10K) Project - Family phase.</title>
        <authorList>
            <person name="Zhang G."/>
        </authorList>
    </citation>
    <scope>NUCLEOTIDE SEQUENCE [LARGE SCALE GENOMIC DNA]</scope>
    <source>
        <strain evidence="8">B10K-DU-001-66</strain>
        <tissue evidence="8">Muscle</tissue>
    </source>
</reference>
<dbReference type="AlphaFoldDB" id="A0A7K5DUV2"/>
<dbReference type="GO" id="GO:0004523">
    <property type="term" value="F:RNA-DNA hybrid ribonuclease activity"/>
    <property type="evidence" value="ECO:0007669"/>
    <property type="project" value="InterPro"/>
</dbReference>
<dbReference type="PANTHER" id="PTHR41694">
    <property type="entry name" value="ENDOGENOUS RETROVIRUS GROUP K MEMBER POL PROTEIN"/>
    <property type="match status" value="1"/>
</dbReference>
<keyword evidence="2" id="KW-0548">Nucleotidyltransferase</keyword>
<feature type="domain" description="RNase H type-1" evidence="7">
    <location>
        <begin position="257"/>
        <end position="375"/>
    </location>
</feature>
<keyword evidence="5" id="KW-0378">Hydrolase</keyword>
<gene>
    <name evidence="8" type="primary">Hervk_0</name>
    <name evidence="8" type="ORF">POLCAE_R05881</name>
</gene>
<protein>
    <submittedName>
        <fullName evidence="8">PO113 protein</fullName>
    </submittedName>
</protein>
<organism evidence="8 9">
    <name type="scientific">Polioptila caerulea</name>
    <name type="common">Blue-grey gnatcatcher</name>
    <dbReference type="NCBI Taxonomy" id="66707"/>
    <lineage>
        <taxon>Eukaryota</taxon>
        <taxon>Metazoa</taxon>
        <taxon>Chordata</taxon>
        <taxon>Craniata</taxon>
        <taxon>Vertebrata</taxon>
        <taxon>Euteleostomi</taxon>
        <taxon>Archelosauria</taxon>
        <taxon>Archosauria</taxon>
        <taxon>Dinosauria</taxon>
        <taxon>Saurischia</taxon>
        <taxon>Theropoda</taxon>
        <taxon>Coelurosauria</taxon>
        <taxon>Aves</taxon>
        <taxon>Neognathae</taxon>
        <taxon>Neoaves</taxon>
        <taxon>Telluraves</taxon>
        <taxon>Australaves</taxon>
        <taxon>Passeriformes</taxon>
        <taxon>Certhiidae</taxon>
        <taxon>Polioptilinae</taxon>
        <taxon>Polioptila</taxon>
    </lineage>
</organism>
<dbReference type="Pfam" id="PF00075">
    <property type="entry name" value="RNase_H"/>
    <property type="match status" value="1"/>
</dbReference>
<evidence type="ECO:0000256" key="6">
    <source>
        <dbReference type="ARBA" id="ARBA00022918"/>
    </source>
</evidence>
<dbReference type="SUPFAM" id="SSF53098">
    <property type="entry name" value="Ribonuclease H-like"/>
    <property type="match status" value="1"/>
</dbReference>
<dbReference type="InterPro" id="IPR043502">
    <property type="entry name" value="DNA/RNA_pol_sf"/>
</dbReference>
<dbReference type="EMBL" id="VYXF01000783">
    <property type="protein sequence ID" value="NWS24238.1"/>
    <property type="molecule type" value="Genomic_DNA"/>
</dbReference>
<keyword evidence="6" id="KW-0695">RNA-directed DNA polymerase</keyword>
<evidence type="ECO:0000313" key="8">
    <source>
        <dbReference type="EMBL" id="NWS24238.1"/>
    </source>
</evidence>
<dbReference type="PANTHER" id="PTHR41694:SF3">
    <property type="entry name" value="RNA-DIRECTED DNA POLYMERASE-RELATED"/>
    <property type="match status" value="1"/>
</dbReference>
<dbReference type="Gene3D" id="3.30.420.10">
    <property type="entry name" value="Ribonuclease H-like superfamily/Ribonuclease H"/>
    <property type="match status" value="1"/>
</dbReference>
<evidence type="ECO:0000256" key="4">
    <source>
        <dbReference type="ARBA" id="ARBA00022759"/>
    </source>
</evidence>
<feature type="non-terminal residue" evidence="8">
    <location>
        <position position="375"/>
    </location>
</feature>
<evidence type="ECO:0000256" key="2">
    <source>
        <dbReference type="ARBA" id="ARBA00022695"/>
    </source>
</evidence>
<keyword evidence="3" id="KW-0540">Nuclease</keyword>
<dbReference type="GO" id="GO:0035613">
    <property type="term" value="F:RNA stem-loop binding"/>
    <property type="evidence" value="ECO:0007669"/>
    <property type="project" value="TreeGrafter"/>
</dbReference>
<dbReference type="PROSITE" id="PS50879">
    <property type="entry name" value="RNASE_H_1"/>
    <property type="match status" value="1"/>
</dbReference>
<dbReference type="Gene3D" id="3.10.10.10">
    <property type="entry name" value="HIV Type 1 Reverse Transcriptase, subunit A, domain 1"/>
    <property type="match status" value="1"/>
</dbReference>
<dbReference type="InterPro" id="IPR000477">
    <property type="entry name" value="RT_dom"/>
</dbReference>
<evidence type="ECO:0000256" key="3">
    <source>
        <dbReference type="ARBA" id="ARBA00022722"/>
    </source>
</evidence>
<evidence type="ECO:0000256" key="1">
    <source>
        <dbReference type="ARBA" id="ARBA00022679"/>
    </source>
</evidence>
<evidence type="ECO:0000313" key="9">
    <source>
        <dbReference type="Proteomes" id="UP000573697"/>
    </source>
</evidence>
<evidence type="ECO:0000259" key="7">
    <source>
        <dbReference type="PROSITE" id="PS50879"/>
    </source>
</evidence>
<dbReference type="InterPro" id="IPR002156">
    <property type="entry name" value="RNaseH_domain"/>
</dbReference>
<dbReference type="SUPFAM" id="SSF56672">
    <property type="entry name" value="DNA/RNA polymerases"/>
    <property type="match status" value="1"/>
</dbReference>